<comment type="caution">
    <text evidence="3">The sequence shown here is derived from an EMBL/GenBank/DDBJ whole genome shotgun (WGS) entry which is preliminary data.</text>
</comment>
<feature type="compositionally biased region" description="Acidic residues" evidence="1">
    <location>
        <begin position="473"/>
        <end position="484"/>
    </location>
</feature>
<protein>
    <submittedName>
        <fullName evidence="3">Pentapeptide MXKDX repeat protein</fullName>
    </submittedName>
</protein>
<evidence type="ECO:0000313" key="3">
    <source>
        <dbReference type="EMBL" id="MFC7385414.1"/>
    </source>
</evidence>
<proteinExistence type="predicted"/>
<sequence>MGALPRADMAMRPRLSDDVRFVESPDGVYVHSDYGACVLRGRQAYAWLSRLAPALTGEHTLAELTERLPGDKRDMVENLVRRLAEQRFVVDARCSRPHGLTEHERRVYAEEIAFIGYVLDSPEWRFERLRGSRLVLAGDGPLLTALLAACVGTGWRRISVAGPGPAAIGRTVEQARRDPAQEVRIVPGASLPDVIANDADVLLQVSTDIGALVRTARACEAAGIPAGQALVRPAEVWLSQVGRPSVTAVESGWHRLAALPAATPAASGENLLVGPLPEVVAAMPALACFSHLTGLDAVGAAPEPALTRVDLRNLDTFPHRFVPHPRVVTRRARGPEAARALAESLASAAVVGAGELPDRAAEAINSRLGLIGALDEEGLAQTPLPVCQATVSDPLGALPGWAPPPQVVGWGEDRRTARLRCLLAALATYGVLAAADTDGPHTADRDAMVQDAMGRGAMGQDAMGRGAMGQDGGNEDVPDQDGGNEDVPRRDAEREDIAGRDARGGDVGGQGVVWGVELPEGRPRAVPVAALRLTGTGMLRAPEGTGAGLTWPEALAAGLRAHVESLLVARLTGGTAGTPGAPSDLTTDFVAGPAADPPAGLLSDPVAGALARRLRLAGVPLDVRDCTSILGVPAHAFTVPGGAVLVSAAATAQAALRDGLERLLLAWQSRAERQSAYSAARPLWAPSGDPEEAVRVMTRALRAAGRVPVAVPLDGDPEASRLLPFVTQVVLLDD</sequence>
<keyword evidence="4" id="KW-1185">Reference proteome</keyword>
<gene>
    <name evidence="3" type="ORF">ACFQSB_24620</name>
</gene>
<feature type="domain" description="YcaO" evidence="2">
    <location>
        <begin position="513"/>
        <end position="670"/>
    </location>
</feature>
<evidence type="ECO:0000313" key="4">
    <source>
        <dbReference type="Proteomes" id="UP001596496"/>
    </source>
</evidence>
<organism evidence="3 4">
    <name type="scientific">Sphaerisporangium rhizosphaerae</name>
    <dbReference type="NCBI Taxonomy" id="2269375"/>
    <lineage>
        <taxon>Bacteria</taxon>
        <taxon>Bacillati</taxon>
        <taxon>Actinomycetota</taxon>
        <taxon>Actinomycetes</taxon>
        <taxon>Streptosporangiales</taxon>
        <taxon>Streptosporangiaceae</taxon>
        <taxon>Sphaerisporangium</taxon>
    </lineage>
</organism>
<dbReference type="Proteomes" id="UP001596496">
    <property type="component" value="Unassembled WGS sequence"/>
</dbReference>
<dbReference type="RefSeq" id="WP_380829349.1">
    <property type="nucleotide sequence ID" value="NZ_JBHTCG010000018.1"/>
</dbReference>
<reference evidence="4" key="1">
    <citation type="journal article" date="2019" name="Int. J. Syst. Evol. Microbiol.">
        <title>The Global Catalogue of Microorganisms (GCM) 10K type strain sequencing project: providing services to taxonomists for standard genome sequencing and annotation.</title>
        <authorList>
            <consortium name="The Broad Institute Genomics Platform"/>
            <consortium name="The Broad Institute Genome Sequencing Center for Infectious Disease"/>
            <person name="Wu L."/>
            <person name="Ma J."/>
        </authorList>
    </citation>
    <scope>NUCLEOTIDE SEQUENCE [LARGE SCALE GENOMIC DNA]</scope>
    <source>
        <strain evidence="4">CECT 7649</strain>
    </source>
</reference>
<evidence type="ECO:0000256" key="1">
    <source>
        <dbReference type="SAM" id="MobiDB-lite"/>
    </source>
</evidence>
<name>A0ABW2P7Z9_9ACTN</name>
<dbReference type="EMBL" id="JBHTCG010000018">
    <property type="protein sequence ID" value="MFC7385414.1"/>
    <property type="molecule type" value="Genomic_DNA"/>
</dbReference>
<dbReference type="InterPro" id="IPR003776">
    <property type="entry name" value="YcaO-like_dom"/>
</dbReference>
<dbReference type="Pfam" id="PF02624">
    <property type="entry name" value="YcaO"/>
    <property type="match status" value="1"/>
</dbReference>
<evidence type="ECO:0000259" key="2">
    <source>
        <dbReference type="Pfam" id="PF02624"/>
    </source>
</evidence>
<dbReference type="Gene3D" id="3.90.930.60">
    <property type="match status" value="1"/>
</dbReference>
<feature type="compositionally biased region" description="Basic and acidic residues" evidence="1">
    <location>
        <begin position="486"/>
        <end position="504"/>
    </location>
</feature>
<feature type="region of interest" description="Disordered" evidence="1">
    <location>
        <begin position="457"/>
        <end position="509"/>
    </location>
</feature>
<accession>A0ABW2P7Z9</accession>